<proteinExistence type="predicted"/>
<dbReference type="AlphaFoldDB" id="A0A4Z2FEK5"/>
<organism evidence="2 3">
    <name type="scientific">Liparis tanakae</name>
    <name type="common">Tanaka's snailfish</name>
    <dbReference type="NCBI Taxonomy" id="230148"/>
    <lineage>
        <taxon>Eukaryota</taxon>
        <taxon>Metazoa</taxon>
        <taxon>Chordata</taxon>
        <taxon>Craniata</taxon>
        <taxon>Vertebrata</taxon>
        <taxon>Euteleostomi</taxon>
        <taxon>Actinopterygii</taxon>
        <taxon>Neopterygii</taxon>
        <taxon>Teleostei</taxon>
        <taxon>Neoteleostei</taxon>
        <taxon>Acanthomorphata</taxon>
        <taxon>Eupercaria</taxon>
        <taxon>Perciformes</taxon>
        <taxon>Cottioidei</taxon>
        <taxon>Cottales</taxon>
        <taxon>Liparidae</taxon>
        <taxon>Liparis</taxon>
    </lineage>
</organism>
<name>A0A4Z2FEK5_9TELE</name>
<dbReference type="OrthoDB" id="8960896at2759"/>
<evidence type="ECO:0000313" key="2">
    <source>
        <dbReference type="EMBL" id="TNN39411.1"/>
    </source>
</evidence>
<sequence length="115" mass="12766">MLLHRIPTPQNTSDELRKESRQLKKELQAIKQRKEEGPKPAVEEVKEGETDVCCESPRSGEADGEAGVDASGIAPTVPLRPLRDGPVSLACFPSRSLRFQRGAEPFWGLRLFIVQ</sequence>
<feature type="region of interest" description="Disordered" evidence="1">
    <location>
        <begin position="1"/>
        <end position="79"/>
    </location>
</feature>
<dbReference type="Proteomes" id="UP000314294">
    <property type="component" value="Unassembled WGS sequence"/>
</dbReference>
<keyword evidence="3" id="KW-1185">Reference proteome</keyword>
<comment type="caution">
    <text evidence="2">The sequence shown here is derived from an EMBL/GenBank/DDBJ whole genome shotgun (WGS) entry which is preliminary data.</text>
</comment>
<evidence type="ECO:0000313" key="3">
    <source>
        <dbReference type="Proteomes" id="UP000314294"/>
    </source>
</evidence>
<evidence type="ECO:0000256" key="1">
    <source>
        <dbReference type="SAM" id="MobiDB-lite"/>
    </source>
</evidence>
<protein>
    <submittedName>
        <fullName evidence="2">Uncharacterized protein</fullName>
    </submittedName>
</protein>
<reference evidence="2 3" key="1">
    <citation type="submission" date="2019-03" db="EMBL/GenBank/DDBJ databases">
        <title>First draft genome of Liparis tanakae, snailfish: a comprehensive survey of snailfish specific genes.</title>
        <authorList>
            <person name="Kim W."/>
            <person name="Song I."/>
            <person name="Jeong J.-H."/>
            <person name="Kim D."/>
            <person name="Kim S."/>
            <person name="Ryu S."/>
            <person name="Song J.Y."/>
            <person name="Lee S.K."/>
        </authorList>
    </citation>
    <scope>NUCLEOTIDE SEQUENCE [LARGE SCALE GENOMIC DNA]</scope>
    <source>
        <tissue evidence="2">Muscle</tissue>
    </source>
</reference>
<feature type="compositionally biased region" description="Basic and acidic residues" evidence="1">
    <location>
        <begin position="14"/>
        <end position="49"/>
    </location>
</feature>
<accession>A0A4Z2FEK5</accession>
<dbReference type="EMBL" id="SRLO01001282">
    <property type="protein sequence ID" value="TNN39411.1"/>
    <property type="molecule type" value="Genomic_DNA"/>
</dbReference>
<gene>
    <name evidence="2" type="ORF">EYF80_050411</name>
</gene>